<dbReference type="RefSeq" id="WP_143180950.1">
    <property type="nucleotide sequence ID" value="NZ_MQVS01000013.1"/>
</dbReference>
<proteinExistence type="predicted"/>
<protein>
    <submittedName>
        <fullName evidence="1">Uncharacterized protein</fullName>
    </submittedName>
</protein>
<accession>A0A1Q5PTJ6</accession>
<evidence type="ECO:0000313" key="2">
    <source>
        <dbReference type="Proteomes" id="UP000185612"/>
    </source>
</evidence>
<sequence>MRPVDWSVVGFSGDPVAGDPVVVRDGGRRYVGVAERLGRCAQVLRGLEAGASQSESVAGLVEVKDGLVDEAMRAEGRYRAAGAALEAYAVVLDRVQVESLGALQVAVGAGLEVEAAEREGAYWQQRATEVAGSMGAGVEVPAGAGGVSDPGMEELGRCQRLVERA</sequence>
<dbReference type="OrthoDB" id="5044126at2"/>
<evidence type="ECO:0000313" key="1">
    <source>
        <dbReference type="EMBL" id="OKL50884.1"/>
    </source>
</evidence>
<dbReference type="AlphaFoldDB" id="A0A1Q5PTJ6"/>
<dbReference type="STRING" id="52770.BSZ40_10155"/>
<reference evidence="2" key="1">
    <citation type="submission" date="2016-12" db="EMBL/GenBank/DDBJ databases">
        <authorList>
            <person name="Meng X."/>
        </authorList>
    </citation>
    <scope>NUCLEOTIDE SEQUENCE [LARGE SCALE GENOMIC DNA]</scope>
    <source>
        <strain evidence="2">DSM 20732</strain>
    </source>
</reference>
<comment type="caution">
    <text evidence="1">The sequence shown here is derived from an EMBL/GenBank/DDBJ whole genome shotgun (WGS) entry which is preliminary data.</text>
</comment>
<dbReference type="InParanoid" id="A0A1Q5PTJ6"/>
<gene>
    <name evidence="1" type="ORF">BSZ40_10155</name>
</gene>
<dbReference type="Proteomes" id="UP000185612">
    <property type="component" value="Unassembled WGS sequence"/>
</dbReference>
<name>A0A1Q5PTJ6_9ACTO</name>
<keyword evidence="2" id="KW-1185">Reference proteome</keyword>
<dbReference type="EMBL" id="MQVS01000013">
    <property type="protein sequence ID" value="OKL50884.1"/>
    <property type="molecule type" value="Genomic_DNA"/>
</dbReference>
<organism evidence="1 2">
    <name type="scientific">Buchananella hordeovulneris</name>
    <dbReference type="NCBI Taxonomy" id="52770"/>
    <lineage>
        <taxon>Bacteria</taxon>
        <taxon>Bacillati</taxon>
        <taxon>Actinomycetota</taxon>
        <taxon>Actinomycetes</taxon>
        <taxon>Actinomycetales</taxon>
        <taxon>Actinomycetaceae</taxon>
        <taxon>Buchananella</taxon>
    </lineage>
</organism>